<dbReference type="GO" id="GO:0005525">
    <property type="term" value="F:GTP binding"/>
    <property type="evidence" value="ECO:0007669"/>
    <property type="project" value="UniProtKB-KW"/>
</dbReference>
<dbReference type="SUPFAM" id="SSF52540">
    <property type="entry name" value="P-loop containing nucleoside triphosphate hydrolases"/>
    <property type="match status" value="1"/>
</dbReference>
<reference evidence="5" key="2">
    <citation type="submission" date="2025-08" db="UniProtKB">
        <authorList>
            <consortium name="Ensembl"/>
        </authorList>
    </citation>
    <scope>IDENTIFICATION</scope>
</reference>
<dbReference type="InterPro" id="IPR006703">
    <property type="entry name" value="G_AIG1"/>
</dbReference>
<dbReference type="InterPro" id="IPR027417">
    <property type="entry name" value="P-loop_NTPase"/>
</dbReference>
<dbReference type="Ensembl" id="ENSHHUT00000057857.1">
    <property type="protein sequence ID" value="ENSHHUP00000055922.1"/>
    <property type="gene ID" value="ENSHHUG00000033417.1"/>
</dbReference>
<proteinExistence type="inferred from homology"/>
<dbReference type="InterPro" id="IPR045058">
    <property type="entry name" value="GIMA/IAN/Toc"/>
</dbReference>
<reference evidence="5" key="3">
    <citation type="submission" date="2025-09" db="UniProtKB">
        <authorList>
            <consortium name="Ensembl"/>
        </authorList>
    </citation>
    <scope>IDENTIFICATION</scope>
</reference>
<organism evidence="5 6">
    <name type="scientific">Hucho hucho</name>
    <name type="common">huchen</name>
    <dbReference type="NCBI Taxonomy" id="62062"/>
    <lineage>
        <taxon>Eukaryota</taxon>
        <taxon>Metazoa</taxon>
        <taxon>Chordata</taxon>
        <taxon>Craniata</taxon>
        <taxon>Vertebrata</taxon>
        <taxon>Euteleostomi</taxon>
        <taxon>Actinopterygii</taxon>
        <taxon>Neopterygii</taxon>
        <taxon>Teleostei</taxon>
        <taxon>Protacanthopterygii</taxon>
        <taxon>Salmoniformes</taxon>
        <taxon>Salmonidae</taxon>
        <taxon>Salmoninae</taxon>
        <taxon>Hucho</taxon>
    </lineage>
</organism>
<evidence type="ECO:0000256" key="3">
    <source>
        <dbReference type="ARBA" id="ARBA00023134"/>
    </source>
</evidence>
<dbReference type="GeneTree" id="ENSGT00940000162556"/>
<evidence type="ECO:0000259" key="4">
    <source>
        <dbReference type="Pfam" id="PF04548"/>
    </source>
</evidence>
<dbReference type="PANTHER" id="PTHR10903:SF107">
    <property type="entry name" value="GTPASE IMAP FAMILY MEMBER 4-LIKE-RELATED"/>
    <property type="match status" value="1"/>
</dbReference>
<dbReference type="Pfam" id="PF04548">
    <property type="entry name" value="AIG1"/>
    <property type="match status" value="1"/>
</dbReference>
<evidence type="ECO:0000313" key="6">
    <source>
        <dbReference type="Proteomes" id="UP000314982"/>
    </source>
</evidence>
<feature type="domain" description="AIG1-type G" evidence="4">
    <location>
        <begin position="35"/>
        <end position="134"/>
    </location>
</feature>
<dbReference type="AlphaFoldDB" id="A0A4W5NXZ4"/>
<dbReference type="STRING" id="62062.ENSHHUP00000055922"/>
<keyword evidence="2" id="KW-0547">Nucleotide-binding</keyword>
<evidence type="ECO:0000256" key="1">
    <source>
        <dbReference type="ARBA" id="ARBA00008535"/>
    </source>
</evidence>
<dbReference type="PANTHER" id="PTHR10903">
    <property type="entry name" value="GTPASE, IMAP FAMILY MEMBER-RELATED"/>
    <property type="match status" value="1"/>
</dbReference>
<name>A0A4W5NXZ4_9TELE</name>
<comment type="similarity">
    <text evidence="1">Belongs to the TRAFAC class TrmE-Era-EngA-EngB-Septin-like GTPase superfamily. AIG1/Toc34/Toc159-like paraseptin GTPase family. IAN subfamily.</text>
</comment>
<reference evidence="6" key="1">
    <citation type="submission" date="2018-06" db="EMBL/GenBank/DDBJ databases">
        <title>Genome assembly of Danube salmon.</title>
        <authorList>
            <person name="Macqueen D.J."/>
            <person name="Gundappa M.K."/>
        </authorList>
    </citation>
    <scope>NUCLEOTIDE SEQUENCE [LARGE SCALE GENOMIC DNA]</scope>
</reference>
<evidence type="ECO:0000313" key="5">
    <source>
        <dbReference type="Ensembl" id="ENSHHUP00000055922.1"/>
    </source>
</evidence>
<sequence>MFYGPKRGETDADAKMATRNVTSDSEDFLQLSEMRIVLLGCRISVKSSGGNTILGREEFDLAETARCVKRQGEVAGRQITVVDTPGWWRNLNVKETPELVKQKILFLCRPGPHALLIVMQVRFSFTEKHRRSVEEHLELLSESLETHYSAVHLWGLCGRHNH</sequence>
<keyword evidence="3" id="KW-0342">GTP-binding</keyword>
<protein>
    <recommendedName>
        <fullName evidence="4">AIG1-type G domain-containing protein</fullName>
    </recommendedName>
</protein>
<keyword evidence="6" id="KW-1185">Reference proteome</keyword>
<dbReference type="Proteomes" id="UP000314982">
    <property type="component" value="Unassembled WGS sequence"/>
</dbReference>
<evidence type="ECO:0000256" key="2">
    <source>
        <dbReference type="ARBA" id="ARBA00022741"/>
    </source>
</evidence>
<accession>A0A4W5NXZ4</accession>
<dbReference type="Gene3D" id="3.40.50.300">
    <property type="entry name" value="P-loop containing nucleotide triphosphate hydrolases"/>
    <property type="match status" value="1"/>
</dbReference>